<dbReference type="Proteomes" id="UP000076727">
    <property type="component" value="Unassembled WGS sequence"/>
</dbReference>
<organism evidence="2 3">
    <name type="scientific">Daedalea quercina L-15889</name>
    <dbReference type="NCBI Taxonomy" id="1314783"/>
    <lineage>
        <taxon>Eukaryota</taxon>
        <taxon>Fungi</taxon>
        <taxon>Dikarya</taxon>
        <taxon>Basidiomycota</taxon>
        <taxon>Agaricomycotina</taxon>
        <taxon>Agaricomycetes</taxon>
        <taxon>Polyporales</taxon>
        <taxon>Fomitopsis</taxon>
    </lineage>
</organism>
<dbReference type="Pfam" id="PF12937">
    <property type="entry name" value="F-box-like"/>
    <property type="match status" value="1"/>
</dbReference>
<reference evidence="2 3" key="1">
    <citation type="journal article" date="2016" name="Mol. Biol. Evol.">
        <title>Comparative Genomics of Early-Diverging Mushroom-Forming Fungi Provides Insights into the Origins of Lignocellulose Decay Capabilities.</title>
        <authorList>
            <person name="Nagy L.G."/>
            <person name="Riley R."/>
            <person name="Tritt A."/>
            <person name="Adam C."/>
            <person name="Daum C."/>
            <person name="Floudas D."/>
            <person name="Sun H."/>
            <person name="Yadav J.S."/>
            <person name="Pangilinan J."/>
            <person name="Larsson K.H."/>
            <person name="Matsuura K."/>
            <person name="Barry K."/>
            <person name="Labutti K."/>
            <person name="Kuo R."/>
            <person name="Ohm R.A."/>
            <person name="Bhattacharya S.S."/>
            <person name="Shirouzu T."/>
            <person name="Yoshinaga Y."/>
            <person name="Martin F.M."/>
            <person name="Grigoriev I.V."/>
            <person name="Hibbett D.S."/>
        </authorList>
    </citation>
    <scope>NUCLEOTIDE SEQUENCE [LARGE SCALE GENOMIC DNA]</scope>
    <source>
        <strain evidence="2 3">L-15889</strain>
    </source>
</reference>
<evidence type="ECO:0000313" key="3">
    <source>
        <dbReference type="Proteomes" id="UP000076727"/>
    </source>
</evidence>
<feature type="domain" description="F-box" evidence="1">
    <location>
        <begin position="17"/>
        <end position="67"/>
    </location>
</feature>
<dbReference type="EMBL" id="KV429035">
    <property type="protein sequence ID" value="KZT73978.1"/>
    <property type="molecule type" value="Genomic_DNA"/>
</dbReference>
<dbReference type="InterPro" id="IPR036047">
    <property type="entry name" value="F-box-like_dom_sf"/>
</dbReference>
<sequence length="495" mass="56152">MAVDGSGYALSSLPVVDRLPPELLIEIFVCCTENLSDGLVPLALGSVCQYWRDVSLTSPRIWQRLVLSGRREVEASHAQAQLWLSRSGQLPLYIHVNLQSRDLLLPLLSPMLPFIHRWWTFDMAMDDTNEHIDFAPLVDGAPAARLEQLQIIVRGTSGFETFIEHFHPLEGHEVDSPAFSALPTRTPSDGPDEPRGIFMRTTVLTLPSRAHMTILPLTKLIISESVDVFTNVSRMLGFLSALPMLEQFIFYSFPHDGNPEDDIHKTPVISLPRLRVLVLRSTCVVRTILSRIDAPSLKELYLEHTNIDFEMRHNFYANMNEDGDSDDEANDFSQSPWSDHATGVGLRQLIKRSNPPLEVLEMDYADMRTKDFEWCFDHLEHLREFRIVASDMSNTAINLLAPYQPRRVSCRPDDGSHDQPRLRLPKLAMLGLWQCRRLSGDAIVRALCRRVQYTDNVSGDRISRLTDVAIVGCQDFRVQHVLELSPVLGGRLRIS</sequence>
<dbReference type="InterPro" id="IPR032675">
    <property type="entry name" value="LRR_dom_sf"/>
</dbReference>
<dbReference type="InterPro" id="IPR001810">
    <property type="entry name" value="F-box_dom"/>
</dbReference>
<gene>
    <name evidence="2" type="ORF">DAEQUDRAFT_661787</name>
</gene>
<evidence type="ECO:0000259" key="1">
    <source>
        <dbReference type="Pfam" id="PF12937"/>
    </source>
</evidence>
<dbReference type="SUPFAM" id="SSF52047">
    <property type="entry name" value="RNI-like"/>
    <property type="match status" value="1"/>
</dbReference>
<dbReference type="SUPFAM" id="SSF81383">
    <property type="entry name" value="F-box domain"/>
    <property type="match status" value="1"/>
</dbReference>
<name>A0A165TUM7_9APHY</name>
<keyword evidence="3" id="KW-1185">Reference proteome</keyword>
<dbReference type="Gene3D" id="1.20.1280.50">
    <property type="match status" value="1"/>
</dbReference>
<accession>A0A165TUM7</accession>
<dbReference type="AlphaFoldDB" id="A0A165TUM7"/>
<evidence type="ECO:0000313" key="2">
    <source>
        <dbReference type="EMBL" id="KZT73978.1"/>
    </source>
</evidence>
<dbReference type="OrthoDB" id="3359674at2759"/>
<proteinExistence type="predicted"/>
<dbReference type="STRING" id="1314783.A0A165TUM7"/>
<dbReference type="Gene3D" id="3.80.10.10">
    <property type="entry name" value="Ribonuclease Inhibitor"/>
    <property type="match status" value="1"/>
</dbReference>
<protein>
    <recommendedName>
        <fullName evidence="1">F-box domain-containing protein</fullName>
    </recommendedName>
</protein>